<dbReference type="Pfam" id="PF00811">
    <property type="entry name" value="Ependymin"/>
    <property type="match status" value="1"/>
</dbReference>
<feature type="compositionally biased region" description="Polar residues" evidence="1">
    <location>
        <begin position="271"/>
        <end position="286"/>
    </location>
</feature>
<dbReference type="RefSeq" id="XP_030829649.1">
    <property type="nucleotide sequence ID" value="XM_030973789.1"/>
</dbReference>
<dbReference type="GO" id="GO:0007160">
    <property type="term" value="P:cell-matrix adhesion"/>
    <property type="evidence" value="ECO:0007669"/>
    <property type="project" value="InterPro"/>
</dbReference>
<keyword evidence="4" id="KW-1185">Reference proteome</keyword>
<evidence type="ECO:0000313" key="4">
    <source>
        <dbReference type="Proteomes" id="UP000007110"/>
    </source>
</evidence>
<evidence type="ECO:0000256" key="2">
    <source>
        <dbReference type="SAM" id="SignalP"/>
    </source>
</evidence>
<dbReference type="GO" id="GO:0005576">
    <property type="term" value="C:extracellular region"/>
    <property type="evidence" value="ECO:0007669"/>
    <property type="project" value="InterPro"/>
</dbReference>
<dbReference type="InParanoid" id="A0A7M7N1E5"/>
<feature type="region of interest" description="Disordered" evidence="1">
    <location>
        <begin position="271"/>
        <end position="325"/>
    </location>
</feature>
<feature type="chain" id="PRO_5029632600" evidence="2">
    <location>
        <begin position="22"/>
        <end position="378"/>
    </location>
</feature>
<dbReference type="GO" id="GO:0005509">
    <property type="term" value="F:calcium ion binding"/>
    <property type="evidence" value="ECO:0007669"/>
    <property type="project" value="InterPro"/>
</dbReference>
<dbReference type="PANTHER" id="PTHR10697:SF1">
    <property type="entry name" value="MAMMALIAN EPENDYMIN-RELATED PROTEIN 1"/>
    <property type="match status" value="1"/>
</dbReference>
<dbReference type="OrthoDB" id="6084362at2759"/>
<feature type="signal peptide" evidence="2">
    <location>
        <begin position="1"/>
        <end position="21"/>
    </location>
</feature>
<dbReference type="GO" id="GO:0005764">
    <property type="term" value="C:lysosome"/>
    <property type="evidence" value="ECO:0000318"/>
    <property type="project" value="GO_Central"/>
</dbReference>
<accession>A0A7M7N1E5</accession>
<dbReference type="InterPro" id="IPR001299">
    <property type="entry name" value="Ependymin"/>
</dbReference>
<dbReference type="PANTHER" id="PTHR10697">
    <property type="entry name" value="MAMMALIAN EPENDYMIN-RELATED PROTEIN 1"/>
    <property type="match status" value="1"/>
</dbReference>
<dbReference type="GeneID" id="581361"/>
<sequence length="378" mass="42642">MSLIREFVVVILLGSFAVAFGRPDVGKALGRARVGLLGDKIRGHHSTPELRRLPVHVRVSNPDVEGIPINRDSDRYAYEPIDNLSAPRHASPPAVGATPCQTAEQWEGRASEWDHIQGVNNRFNITFDGIHRRKRIMEDKHAQLPGKRIYEYIMLYDEGIQYVINHNYNTCTVEQLGTWRNYTIPPNSTLEDYYEIGAPGSAFMVQEWSDRIPGRQKESWIGTFTDDGCWPVTEIFMEKDEHQTMIQSVSTKFFDLHAGISSMSVFTPPSFCNTTNTSTTPEQQPTEIPRSVRPRPRAPSTNRRVRPLSTGGFPSFPRSRSEVPSVLQNQRGRMDGAQSLLEAVLSGDYRQLPEGIDRMTYDTLSKAYRAAMKSGRAA</sequence>
<name>A0A7M7N1E5_STRPU</name>
<evidence type="ECO:0000256" key="1">
    <source>
        <dbReference type="SAM" id="MobiDB-lite"/>
    </source>
</evidence>
<protein>
    <submittedName>
        <fullName evidence="3">Uncharacterized protein</fullName>
    </submittedName>
</protein>
<proteinExistence type="predicted"/>
<reference evidence="4" key="1">
    <citation type="submission" date="2015-02" db="EMBL/GenBank/DDBJ databases">
        <title>Genome sequencing for Strongylocentrotus purpuratus.</title>
        <authorList>
            <person name="Murali S."/>
            <person name="Liu Y."/>
            <person name="Vee V."/>
            <person name="English A."/>
            <person name="Wang M."/>
            <person name="Skinner E."/>
            <person name="Han Y."/>
            <person name="Muzny D.M."/>
            <person name="Worley K.C."/>
            <person name="Gibbs R.A."/>
        </authorList>
    </citation>
    <scope>NUCLEOTIDE SEQUENCE</scope>
</reference>
<keyword evidence="2" id="KW-0732">Signal</keyword>
<dbReference type="AlphaFoldDB" id="A0A7M7N1E5"/>
<dbReference type="EnsemblMetazoa" id="XM_030973789">
    <property type="protein sequence ID" value="XP_030829649"/>
    <property type="gene ID" value="LOC581361"/>
</dbReference>
<reference evidence="3" key="2">
    <citation type="submission" date="2021-01" db="UniProtKB">
        <authorList>
            <consortium name="EnsemblMetazoa"/>
        </authorList>
    </citation>
    <scope>IDENTIFICATION</scope>
</reference>
<evidence type="ECO:0000313" key="3">
    <source>
        <dbReference type="EnsemblMetazoa" id="XP_030829649"/>
    </source>
</evidence>
<dbReference type="OMA" id="IMEDKHA"/>
<dbReference type="KEGG" id="spu:581361"/>
<organism evidence="3 4">
    <name type="scientific">Strongylocentrotus purpuratus</name>
    <name type="common">Purple sea urchin</name>
    <dbReference type="NCBI Taxonomy" id="7668"/>
    <lineage>
        <taxon>Eukaryota</taxon>
        <taxon>Metazoa</taxon>
        <taxon>Echinodermata</taxon>
        <taxon>Eleutherozoa</taxon>
        <taxon>Echinozoa</taxon>
        <taxon>Echinoidea</taxon>
        <taxon>Euechinoidea</taxon>
        <taxon>Echinacea</taxon>
        <taxon>Camarodonta</taxon>
        <taxon>Echinidea</taxon>
        <taxon>Strongylocentrotidae</taxon>
        <taxon>Strongylocentrotus</taxon>
    </lineage>
</organism>
<dbReference type="Proteomes" id="UP000007110">
    <property type="component" value="Unassembled WGS sequence"/>
</dbReference>